<evidence type="ECO:0000313" key="1">
    <source>
        <dbReference type="EMBL" id="MCJ8736151.1"/>
    </source>
</evidence>
<sequence>MDLNHLILLKIVFFLLGVLTIGTSGQICSAPLTVDIQENNSIGATVATITTQAGVDLSITVNPEDAFGLNGTLLVVNKVLDYESLPEGGGLSIAILCTKGGESPLTIRVFVIVQNVNDNPPVFAKNPYTLDVDELSKVDTSVGKFEATDLDKDPLYYKLVSPMNEFGLQAESNPEILVKKVLDYDTIKEVTLHLFAQDTPLSSSVTPSHTASTTIIVTILDINNRPPWFQPCTETTVGTAKICITSGYTGNVSLNKTATDPLTLKPGPVYAIDGDKGRNDIIRYSIIGGNEGGIFNIDENSGNITMRTAVDKAGPIILTVMAYELENPDYYATTTVTLEVVISSNHPPKFVKPEYEGFISEDAAVGSLVLESKSSNKPLWVQATDADFSDGVNPSIKFEVPVGSDFRITPEGFIVLTKAASPGIVNLQISVVDSTNGESSTASLSIEVTPVTTTDMSTTTGRSTTTAMTTTMAISLATSLATSIATTTNVATDTTTIKEELPVPSGDFKSEDMIALGVSLGVALLLCFVVIGFLAYNFRRFSADWKKLSEASIFRSSLSGGSGGPKDGVQYTNEGFQADEDTDSVTSKQAAELVLPRGPELSRKAPEVLETQSSGPTVQSKSSNDNSTLPADSSSQNASDNADKEKEVKPILTKERRMEDGYKAVWFKEDIDPNDKEEVQISDRDQDIDHEDDDHDDDDDDDEEEEEEDSNFAEL</sequence>
<protein>
    <submittedName>
        <fullName evidence="1">Uncharacterized protein</fullName>
    </submittedName>
</protein>
<keyword evidence="2" id="KW-1185">Reference proteome</keyword>
<proteinExistence type="predicted"/>
<dbReference type="Proteomes" id="UP000830395">
    <property type="component" value="Chromosome 9"/>
</dbReference>
<accession>A0ACC5YM68</accession>
<reference evidence="1" key="1">
    <citation type="submission" date="2020-02" db="EMBL/GenBank/DDBJ databases">
        <title>Genome sequencing of the panga catfish, Pangasius djambal.</title>
        <authorList>
            <person name="Wen M."/>
            <person name="Zahm M."/>
            <person name="Roques C."/>
            <person name="Cabau C."/>
            <person name="Klopp C."/>
            <person name="Donnadieu C."/>
            <person name="Jouanno E."/>
            <person name="Avarre J.-C."/>
            <person name="Campet M."/>
            <person name="Ha T."/>
            <person name="Dugue R."/>
            <person name="Lampietro C."/>
            <person name="Louis A."/>
            <person name="Herpin A."/>
            <person name="Echchiki A."/>
            <person name="Berthelot C."/>
            <person name="Parey E."/>
            <person name="Roest-Crollius H."/>
            <person name="Braasch I."/>
            <person name="Postlethwait J.H."/>
            <person name="Bobe J."/>
            <person name="Montfort J."/>
            <person name="Bouchez O."/>
            <person name="Begum T."/>
            <person name="Schartl M."/>
            <person name="Gustiano R."/>
            <person name="Guiguen Y."/>
        </authorList>
    </citation>
    <scope>NUCLEOTIDE SEQUENCE</scope>
    <source>
        <strain evidence="1">Pdj_M5554</strain>
    </source>
</reference>
<dbReference type="EMBL" id="CM040983">
    <property type="protein sequence ID" value="MCJ8736151.1"/>
    <property type="molecule type" value="Genomic_DNA"/>
</dbReference>
<comment type="caution">
    <text evidence="1">The sequence shown here is derived from an EMBL/GenBank/DDBJ whole genome shotgun (WGS) entry which is preliminary data.</text>
</comment>
<name>A0ACC5YM68_9TELE</name>
<organism evidence="1 2">
    <name type="scientific">Pangasius djambal</name>
    <dbReference type="NCBI Taxonomy" id="1691987"/>
    <lineage>
        <taxon>Eukaryota</taxon>
        <taxon>Metazoa</taxon>
        <taxon>Chordata</taxon>
        <taxon>Craniata</taxon>
        <taxon>Vertebrata</taxon>
        <taxon>Euteleostomi</taxon>
        <taxon>Actinopterygii</taxon>
        <taxon>Neopterygii</taxon>
        <taxon>Teleostei</taxon>
        <taxon>Ostariophysi</taxon>
        <taxon>Siluriformes</taxon>
        <taxon>Pangasiidae</taxon>
        <taxon>Pangasius</taxon>
    </lineage>
</organism>
<gene>
    <name evidence="1" type="ORF">PDJAM_G00255570</name>
</gene>
<evidence type="ECO:0000313" key="2">
    <source>
        <dbReference type="Proteomes" id="UP000830395"/>
    </source>
</evidence>